<dbReference type="HOGENOM" id="CLU_158008_0_0_7"/>
<dbReference type="InterPro" id="IPR032640">
    <property type="entry name" value="AMPK1_CBM"/>
</dbReference>
<evidence type="ECO:0000259" key="2">
    <source>
        <dbReference type="Pfam" id="PF16561"/>
    </source>
</evidence>
<keyword evidence="4" id="KW-1185">Reference proteome</keyword>
<gene>
    <name evidence="3" type="ordered locus">Dalk_1831</name>
</gene>
<dbReference type="CDD" id="cd02859">
    <property type="entry name" value="E_set_AMPKbeta_like_N"/>
    <property type="match status" value="1"/>
</dbReference>
<feature type="domain" description="AMP-activated protein kinase glycogen-binding" evidence="2">
    <location>
        <begin position="32"/>
        <end position="104"/>
    </location>
</feature>
<dbReference type="Pfam" id="PF16561">
    <property type="entry name" value="AMPK1_CBM"/>
    <property type="match status" value="1"/>
</dbReference>
<evidence type="ECO:0000313" key="4">
    <source>
        <dbReference type="Proteomes" id="UP000000739"/>
    </source>
</evidence>
<proteinExistence type="inferred from homology"/>
<keyword evidence="3" id="KW-0378">Hydrolase</keyword>
<protein>
    <submittedName>
        <fullName evidence="3">Glycoside hydrolase family 13 domain protein</fullName>
    </submittedName>
</protein>
<dbReference type="CAZy" id="CBM48">
    <property type="family name" value="Carbohydrate-Binding Module Family 48"/>
</dbReference>
<dbReference type="Gene3D" id="2.60.40.10">
    <property type="entry name" value="Immunoglobulins"/>
    <property type="match status" value="1"/>
</dbReference>
<evidence type="ECO:0000313" key="3">
    <source>
        <dbReference type="EMBL" id="ACL03528.1"/>
    </source>
</evidence>
<dbReference type="InterPro" id="IPR014756">
    <property type="entry name" value="Ig_E-set"/>
</dbReference>
<dbReference type="RefSeq" id="WP_012610961.1">
    <property type="nucleotide sequence ID" value="NC_011768.1"/>
</dbReference>
<dbReference type="KEGG" id="dal:Dalk_1831"/>
<dbReference type="SUPFAM" id="SSF81296">
    <property type="entry name" value="E set domains"/>
    <property type="match status" value="1"/>
</dbReference>
<dbReference type="EMBL" id="CP001322">
    <property type="protein sequence ID" value="ACL03528.1"/>
    <property type="molecule type" value="Genomic_DNA"/>
</dbReference>
<dbReference type="Proteomes" id="UP000000739">
    <property type="component" value="Chromosome"/>
</dbReference>
<dbReference type="AlphaFoldDB" id="B8FFX3"/>
<dbReference type="InterPro" id="IPR050827">
    <property type="entry name" value="CRP1_MDG1_kinase"/>
</dbReference>
<comment type="similarity">
    <text evidence="1">Belongs to the 5'-AMP-activated protein kinase beta subunit family.</text>
</comment>
<reference evidence="3 4" key="1">
    <citation type="journal article" date="2012" name="Environ. Microbiol.">
        <title>The genome sequence of Desulfatibacillum alkenivorans AK-01: a blueprint for anaerobic alkane oxidation.</title>
        <authorList>
            <person name="Callaghan A.V."/>
            <person name="Morris B.E."/>
            <person name="Pereira I.A."/>
            <person name="McInerney M.J."/>
            <person name="Austin R.N."/>
            <person name="Groves J.T."/>
            <person name="Kukor J.J."/>
            <person name="Suflita J.M."/>
            <person name="Young L.Y."/>
            <person name="Zylstra G.J."/>
            <person name="Wawrik B."/>
        </authorList>
    </citation>
    <scope>NUCLEOTIDE SEQUENCE [LARGE SCALE GENOMIC DNA]</scope>
    <source>
        <strain evidence="3 4">AK-01</strain>
    </source>
</reference>
<sequence>MAKKKMETGGKAKSAKNASAKKRVTFFMRAPEAKEVSVAGDFNGWDAKKHPMKLDKTGLWKKIVMVAPGRCEYKFLVDGDWALNPDTEETCTNEFGTENHVLEI</sequence>
<dbReference type="PANTHER" id="PTHR10343:SF84">
    <property type="entry name" value="5'-AMP-ACTIVATED PROTEIN KINASE SUBUNIT BETA-1"/>
    <property type="match status" value="1"/>
</dbReference>
<dbReference type="InterPro" id="IPR013783">
    <property type="entry name" value="Ig-like_fold"/>
</dbReference>
<dbReference type="PANTHER" id="PTHR10343">
    <property type="entry name" value="5'-AMP-ACTIVATED PROTEIN KINASE , BETA SUBUNIT"/>
    <property type="match status" value="1"/>
</dbReference>
<name>B8FFX3_DESAL</name>
<dbReference type="eggNOG" id="COG0296">
    <property type="taxonomic scope" value="Bacteria"/>
</dbReference>
<organism evidence="3 4">
    <name type="scientific">Desulfatibacillum aliphaticivorans</name>
    <dbReference type="NCBI Taxonomy" id="218208"/>
    <lineage>
        <taxon>Bacteria</taxon>
        <taxon>Pseudomonadati</taxon>
        <taxon>Thermodesulfobacteriota</taxon>
        <taxon>Desulfobacteria</taxon>
        <taxon>Desulfobacterales</taxon>
        <taxon>Desulfatibacillaceae</taxon>
        <taxon>Desulfatibacillum</taxon>
    </lineage>
</organism>
<evidence type="ECO:0000256" key="1">
    <source>
        <dbReference type="ARBA" id="ARBA00010926"/>
    </source>
</evidence>
<accession>B8FFX3</accession>
<dbReference type="GO" id="GO:0016787">
    <property type="term" value="F:hydrolase activity"/>
    <property type="evidence" value="ECO:0007669"/>
    <property type="project" value="UniProtKB-KW"/>
</dbReference>